<evidence type="ECO:0000313" key="3">
    <source>
        <dbReference type="EMBL" id="GFT29430.1"/>
    </source>
</evidence>
<name>A0A8X6NQS9_NEPPI</name>
<feature type="non-terminal residue" evidence="3">
    <location>
        <position position="1"/>
    </location>
</feature>
<dbReference type="Proteomes" id="UP000887013">
    <property type="component" value="Unassembled WGS sequence"/>
</dbReference>
<evidence type="ECO:0000313" key="4">
    <source>
        <dbReference type="Proteomes" id="UP000887013"/>
    </source>
</evidence>
<feature type="transmembrane region" description="Helical" evidence="2">
    <location>
        <begin position="123"/>
        <end position="149"/>
    </location>
</feature>
<keyword evidence="2" id="KW-0812">Transmembrane</keyword>
<feature type="transmembrane region" description="Helical" evidence="2">
    <location>
        <begin position="155"/>
        <end position="176"/>
    </location>
</feature>
<evidence type="ECO:0000256" key="2">
    <source>
        <dbReference type="SAM" id="Phobius"/>
    </source>
</evidence>
<keyword evidence="4" id="KW-1185">Reference proteome</keyword>
<dbReference type="EMBL" id="BMAW01012589">
    <property type="protein sequence ID" value="GFT29430.1"/>
    <property type="molecule type" value="Genomic_DNA"/>
</dbReference>
<comment type="caution">
    <text evidence="3">The sequence shown here is derived from an EMBL/GenBank/DDBJ whole genome shotgun (WGS) entry which is preliminary data.</text>
</comment>
<dbReference type="AlphaFoldDB" id="A0A8X6NQS9"/>
<keyword evidence="2" id="KW-1133">Transmembrane helix</keyword>
<feature type="transmembrane region" description="Helical" evidence="2">
    <location>
        <begin position="209"/>
        <end position="229"/>
    </location>
</feature>
<proteinExistence type="predicted"/>
<reference evidence="3" key="1">
    <citation type="submission" date="2020-08" db="EMBL/GenBank/DDBJ databases">
        <title>Multicomponent nature underlies the extraordinary mechanical properties of spider dragline silk.</title>
        <authorList>
            <person name="Kono N."/>
            <person name="Nakamura H."/>
            <person name="Mori M."/>
            <person name="Yoshida Y."/>
            <person name="Ohtoshi R."/>
            <person name="Malay A.D."/>
            <person name="Moran D.A.P."/>
            <person name="Tomita M."/>
            <person name="Numata K."/>
            <person name="Arakawa K."/>
        </authorList>
    </citation>
    <scope>NUCLEOTIDE SEQUENCE</scope>
</reference>
<sequence>IKERTGFASQPSNQETSTNQSSLQKNQRASINNFHVRKPPEVMSVYGTTNQILTRSATNCSEWIRPISPPAQCAAPCFICSFLPRILSNIVFRLLFHIVLLVWPLSIGALGAAYLGECSAAPYLPIMMTVVGFIAFAVILLRIASILFLHCMGYFFFPIGCVIKCLELLFVILFIIQNIDIFSIQHAFDSLSKNNCNEVFYNLASKLNIFSLIVVIVWIFIVINCMHPFIADKKVFLQLLFAALTFMIELTETRGRHSFRRFVKSTPGMSLRRYIQ</sequence>
<gene>
    <name evidence="3" type="ORF">NPIL_412261</name>
</gene>
<feature type="compositionally biased region" description="Polar residues" evidence="1">
    <location>
        <begin position="7"/>
        <end position="25"/>
    </location>
</feature>
<protein>
    <submittedName>
        <fullName evidence="3">Uncharacterized protein</fullName>
    </submittedName>
</protein>
<accession>A0A8X6NQS9</accession>
<feature type="transmembrane region" description="Helical" evidence="2">
    <location>
        <begin position="94"/>
        <end position="116"/>
    </location>
</feature>
<evidence type="ECO:0000256" key="1">
    <source>
        <dbReference type="SAM" id="MobiDB-lite"/>
    </source>
</evidence>
<feature type="non-terminal residue" evidence="3">
    <location>
        <position position="276"/>
    </location>
</feature>
<feature type="region of interest" description="Disordered" evidence="1">
    <location>
        <begin position="1"/>
        <end position="25"/>
    </location>
</feature>
<keyword evidence="2" id="KW-0472">Membrane</keyword>
<organism evidence="3 4">
    <name type="scientific">Nephila pilipes</name>
    <name type="common">Giant wood spider</name>
    <name type="synonym">Nephila maculata</name>
    <dbReference type="NCBI Taxonomy" id="299642"/>
    <lineage>
        <taxon>Eukaryota</taxon>
        <taxon>Metazoa</taxon>
        <taxon>Ecdysozoa</taxon>
        <taxon>Arthropoda</taxon>
        <taxon>Chelicerata</taxon>
        <taxon>Arachnida</taxon>
        <taxon>Araneae</taxon>
        <taxon>Araneomorphae</taxon>
        <taxon>Entelegynae</taxon>
        <taxon>Araneoidea</taxon>
        <taxon>Nephilidae</taxon>
        <taxon>Nephila</taxon>
    </lineage>
</organism>